<reference evidence="1" key="1">
    <citation type="journal article" date="2021" name="New Phytol.">
        <title>Evolutionary innovations through gain and loss of genes in the ectomycorrhizal Boletales.</title>
        <authorList>
            <person name="Wu G."/>
            <person name="Miyauchi S."/>
            <person name="Morin E."/>
            <person name="Kuo A."/>
            <person name="Drula E."/>
            <person name="Varga T."/>
            <person name="Kohler A."/>
            <person name="Feng B."/>
            <person name="Cao Y."/>
            <person name="Lipzen A."/>
            <person name="Daum C."/>
            <person name="Hundley H."/>
            <person name="Pangilinan J."/>
            <person name="Johnson J."/>
            <person name="Barry K."/>
            <person name="LaButti K."/>
            <person name="Ng V."/>
            <person name="Ahrendt S."/>
            <person name="Min B."/>
            <person name="Choi I.G."/>
            <person name="Park H."/>
            <person name="Plett J.M."/>
            <person name="Magnuson J."/>
            <person name="Spatafora J.W."/>
            <person name="Nagy L.G."/>
            <person name="Henrissat B."/>
            <person name="Grigoriev I.V."/>
            <person name="Yang Z.L."/>
            <person name="Xu J."/>
            <person name="Martin F.M."/>
        </authorList>
    </citation>
    <scope>NUCLEOTIDE SEQUENCE</scope>
    <source>
        <strain evidence="1">KUC20120723A-06</strain>
    </source>
</reference>
<dbReference type="Proteomes" id="UP000790709">
    <property type="component" value="Unassembled WGS sequence"/>
</dbReference>
<accession>A0ACB8B3F6</accession>
<evidence type="ECO:0000313" key="1">
    <source>
        <dbReference type="EMBL" id="KAH7920197.1"/>
    </source>
</evidence>
<name>A0ACB8B3F6_9AGAM</name>
<organism evidence="1 2">
    <name type="scientific">Leucogyrophana mollusca</name>
    <dbReference type="NCBI Taxonomy" id="85980"/>
    <lineage>
        <taxon>Eukaryota</taxon>
        <taxon>Fungi</taxon>
        <taxon>Dikarya</taxon>
        <taxon>Basidiomycota</taxon>
        <taxon>Agaricomycotina</taxon>
        <taxon>Agaricomycetes</taxon>
        <taxon>Agaricomycetidae</taxon>
        <taxon>Boletales</taxon>
        <taxon>Boletales incertae sedis</taxon>
        <taxon>Leucogyrophana</taxon>
    </lineage>
</organism>
<sequence length="370" mass="41582">MRVSETQVWSGVRCTSPGWLDHWSYARSALRLAVMAASDPSVDSDHLWHIWAFPIHGCPSLKTADFTWLLEFVLHAQETDDESAAADGLLVLSQLPEISSRVKNVYFVETIIWAMGSTSPVLRHAALRVAESVRSALCDPPEGAVRMRLFADSDFLAALRLAGSSIAPPSPSDLTGLLSPDTSVYLAQSYAYVRIIHALVQSNSWHKYLSDEGHLERCLDVAQELHDARMGRFSANISCYLVALFNHPNFLSNYASSPSNNGRYVYEVVWSHVSQAWNYYHSFQIPGDLIGQWRDTLRPSIEFTRELIGRDCDRTTDALQRDIKRTYALLQHYQRLQEDIGLSASDMLTLESLVTLAEGDTAWNDLSRQC</sequence>
<evidence type="ECO:0000313" key="2">
    <source>
        <dbReference type="Proteomes" id="UP000790709"/>
    </source>
</evidence>
<keyword evidence="2" id="KW-1185">Reference proteome</keyword>
<dbReference type="EMBL" id="MU266597">
    <property type="protein sequence ID" value="KAH7920197.1"/>
    <property type="molecule type" value="Genomic_DNA"/>
</dbReference>
<gene>
    <name evidence="1" type="ORF">BV22DRAFT_818346</name>
</gene>
<comment type="caution">
    <text evidence="1">The sequence shown here is derived from an EMBL/GenBank/DDBJ whole genome shotgun (WGS) entry which is preliminary data.</text>
</comment>
<protein>
    <submittedName>
        <fullName evidence="1">Uncharacterized protein</fullName>
    </submittedName>
</protein>
<proteinExistence type="predicted"/>